<dbReference type="Pfam" id="PF00226">
    <property type="entry name" value="DnaJ"/>
    <property type="match status" value="1"/>
</dbReference>
<dbReference type="GeneID" id="83694482"/>
<evidence type="ECO:0000256" key="1">
    <source>
        <dbReference type="SAM" id="MobiDB-lite"/>
    </source>
</evidence>
<feature type="domain" description="J" evidence="2">
    <location>
        <begin position="11"/>
        <end position="72"/>
    </location>
</feature>
<feature type="compositionally biased region" description="Low complexity" evidence="1">
    <location>
        <begin position="78"/>
        <end position="103"/>
    </location>
</feature>
<keyword evidence="4" id="KW-1185">Reference proteome</keyword>
<dbReference type="PANTHER" id="PTHR44240:SF10">
    <property type="entry name" value="J DOMAIN-CONTAINING PROTEIN"/>
    <property type="match status" value="1"/>
</dbReference>
<organism evidence="3 4">
    <name type="scientific">Auritidibacter ignavus</name>
    <dbReference type="NCBI Taxonomy" id="678932"/>
    <lineage>
        <taxon>Bacteria</taxon>
        <taxon>Bacillati</taxon>
        <taxon>Actinomycetota</taxon>
        <taxon>Actinomycetes</taxon>
        <taxon>Micrococcales</taxon>
        <taxon>Micrococcaceae</taxon>
        <taxon>Auritidibacter</taxon>
    </lineage>
</organism>
<dbReference type="SUPFAM" id="SSF46565">
    <property type="entry name" value="Chaperone J-domain"/>
    <property type="match status" value="1"/>
</dbReference>
<dbReference type="RefSeq" id="WP_279674895.1">
    <property type="nucleotide sequence ID" value="NZ_CP122563.1"/>
</dbReference>
<gene>
    <name evidence="3" type="ORF">QDX21_00275</name>
</gene>
<sequence length="352" mass="37777">MSTSDFPNSPNPYEVLGVCADASQDEIKAGYRKAQRQAHPDLGGDPAQFDLVTRAWELIGTAEARAEFHRDARTRSPRSAGSSRATGTSATSSTTRQQSSRQTPKPVTVVPSLAQGPVTVQLGKTSVIVDATLVESSVIGRVPTGLFSSGRSGAYAQVASTVAPSLRQALPAARIVLGLKTKELTRHLKNHRRDNARSLLGTNPPPSTQIPMVVLCGYRLACVWLMKASPGVYQWDGGRLFAENRPVSLPADATRSPSALAELATLFPELTVGHFVALIPSDQHPFAPDVTSTGPHQTSCGLEDVPANLNNTIRHLKMFLGVDHQHHVLDRNLLGSLVAMSPFPKDRSHPAR</sequence>
<dbReference type="PANTHER" id="PTHR44240">
    <property type="entry name" value="DNAJ DOMAIN (PROKARYOTIC HEAT SHOCK PROTEIN)-RELATED"/>
    <property type="match status" value="1"/>
</dbReference>
<evidence type="ECO:0000259" key="2">
    <source>
        <dbReference type="PROSITE" id="PS50076"/>
    </source>
</evidence>
<dbReference type="EMBL" id="CP122566">
    <property type="protein sequence ID" value="WGH93292.1"/>
    <property type="molecule type" value="Genomic_DNA"/>
</dbReference>
<dbReference type="PROSITE" id="PS50076">
    <property type="entry name" value="DNAJ_2"/>
    <property type="match status" value="1"/>
</dbReference>
<dbReference type="InterPro" id="IPR001623">
    <property type="entry name" value="DnaJ_domain"/>
</dbReference>
<feature type="region of interest" description="Disordered" evidence="1">
    <location>
        <begin position="67"/>
        <end position="110"/>
    </location>
</feature>
<name>A0AAJ6AIF7_9MICC</name>
<dbReference type="PRINTS" id="PR00625">
    <property type="entry name" value="JDOMAIN"/>
</dbReference>
<protein>
    <submittedName>
        <fullName evidence="3">J domain-containing protein</fullName>
    </submittedName>
</protein>
<dbReference type="SMART" id="SM00271">
    <property type="entry name" value="DnaJ"/>
    <property type="match status" value="1"/>
</dbReference>
<evidence type="ECO:0000313" key="4">
    <source>
        <dbReference type="Proteomes" id="UP001224674"/>
    </source>
</evidence>
<accession>A0AAJ6AIF7</accession>
<proteinExistence type="predicted"/>
<reference evidence="3 4" key="1">
    <citation type="submission" date="2023-03" db="EMBL/GenBank/DDBJ databases">
        <title>Complete genome sequences of several Auritidibacter ignavus strains isolated from ear infections.</title>
        <authorList>
            <person name="Baehr T."/>
            <person name="Baumhoegger A.M."/>
        </authorList>
    </citation>
    <scope>NUCLEOTIDE SEQUENCE [LARGE SCALE GENOMIC DNA]</scope>
    <source>
        <strain evidence="3 4">BABAE-6</strain>
    </source>
</reference>
<dbReference type="AlphaFoldDB" id="A0AAJ6AIF7"/>
<dbReference type="Proteomes" id="UP001224674">
    <property type="component" value="Chromosome"/>
</dbReference>
<dbReference type="InterPro" id="IPR036869">
    <property type="entry name" value="J_dom_sf"/>
</dbReference>
<evidence type="ECO:0000313" key="3">
    <source>
        <dbReference type="EMBL" id="WGH93292.1"/>
    </source>
</evidence>
<dbReference type="InterPro" id="IPR052276">
    <property type="entry name" value="Diphthamide-biosynth_chaperone"/>
</dbReference>
<dbReference type="Gene3D" id="1.10.287.110">
    <property type="entry name" value="DnaJ domain"/>
    <property type="match status" value="1"/>
</dbReference>
<dbReference type="CDD" id="cd06257">
    <property type="entry name" value="DnaJ"/>
    <property type="match status" value="1"/>
</dbReference>